<keyword evidence="6" id="KW-1185">Reference proteome</keyword>
<organism evidence="5 6">
    <name type="scientific">Leptolyngbya cf. ectocarpi LEGE 11479</name>
    <dbReference type="NCBI Taxonomy" id="1828722"/>
    <lineage>
        <taxon>Bacteria</taxon>
        <taxon>Bacillati</taxon>
        <taxon>Cyanobacteriota</taxon>
        <taxon>Cyanophyceae</taxon>
        <taxon>Leptolyngbyales</taxon>
        <taxon>Leptolyngbyaceae</taxon>
        <taxon>Leptolyngbya group</taxon>
        <taxon>Leptolyngbya</taxon>
    </lineage>
</organism>
<name>A0A928ZUX5_LEPEC</name>
<evidence type="ECO:0000256" key="4">
    <source>
        <dbReference type="ARBA" id="ARBA00023136"/>
    </source>
</evidence>
<evidence type="ECO:0000256" key="3">
    <source>
        <dbReference type="ARBA" id="ARBA00022989"/>
    </source>
</evidence>
<sequence length="85" mass="9462">LKLLTVGLQANLATAVAGKLLQGVSAAYLTRIAGKSFVDYFENQQDWGDGGMQAVVEKHYRLNRRDQIMQQFVQQAITSVRGIHQ</sequence>
<evidence type="ECO:0000313" key="5">
    <source>
        <dbReference type="EMBL" id="MBE9067909.1"/>
    </source>
</evidence>
<gene>
    <name evidence="5" type="ORF">IQ260_14745</name>
</gene>
<dbReference type="Pfam" id="PF05128">
    <property type="entry name" value="DUF697"/>
    <property type="match status" value="1"/>
</dbReference>
<protein>
    <submittedName>
        <fullName evidence="5">YcjF family protein</fullName>
    </submittedName>
</protein>
<evidence type="ECO:0000313" key="6">
    <source>
        <dbReference type="Proteomes" id="UP000615026"/>
    </source>
</evidence>
<dbReference type="AlphaFoldDB" id="A0A928ZUX5"/>
<reference evidence="5" key="1">
    <citation type="submission" date="2020-10" db="EMBL/GenBank/DDBJ databases">
        <authorList>
            <person name="Castelo-Branco R."/>
            <person name="Eusebio N."/>
            <person name="Adriana R."/>
            <person name="Vieira A."/>
            <person name="Brugerolle De Fraissinette N."/>
            <person name="Rezende De Castro R."/>
            <person name="Schneider M.P."/>
            <person name="Vasconcelos V."/>
            <person name="Leao P.N."/>
        </authorList>
    </citation>
    <scope>NUCLEOTIDE SEQUENCE</scope>
    <source>
        <strain evidence="5">LEGE 11479</strain>
    </source>
</reference>
<dbReference type="RefSeq" id="WP_193993866.1">
    <property type="nucleotide sequence ID" value="NZ_JADEXP010000127.1"/>
</dbReference>
<comment type="caution">
    <text evidence="5">The sequence shown here is derived from an EMBL/GenBank/DDBJ whole genome shotgun (WGS) entry which is preliminary data.</text>
</comment>
<evidence type="ECO:0000256" key="1">
    <source>
        <dbReference type="ARBA" id="ARBA00004141"/>
    </source>
</evidence>
<keyword evidence="4" id="KW-0472">Membrane</keyword>
<evidence type="ECO:0000256" key="2">
    <source>
        <dbReference type="ARBA" id="ARBA00022692"/>
    </source>
</evidence>
<keyword evidence="3" id="KW-1133">Transmembrane helix</keyword>
<accession>A0A928ZUX5</accession>
<dbReference type="EMBL" id="JADEXP010000127">
    <property type="protein sequence ID" value="MBE9067909.1"/>
    <property type="molecule type" value="Genomic_DNA"/>
</dbReference>
<proteinExistence type="predicted"/>
<dbReference type="InterPro" id="IPR021147">
    <property type="entry name" value="DUF697"/>
</dbReference>
<dbReference type="Proteomes" id="UP000615026">
    <property type="component" value="Unassembled WGS sequence"/>
</dbReference>
<dbReference type="GO" id="GO:0016020">
    <property type="term" value="C:membrane"/>
    <property type="evidence" value="ECO:0007669"/>
    <property type="project" value="UniProtKB-SubCell"/>
</dbReference>
<keyword evidence="2" id="KW-0812">Transmembrane</keyword>
<feature type="non-terminal residue" evidence="5">
    <location>
        <position position="1"/>
    </location>
</feature>
<comment type="subcellular location">
    <subcellularLocation>
        <location evidence="1">Membrane</location>
        <topology evidence="1">Multi-pass membrane protein</topology>
    </subcellularLocation>
</comment>